<sequence>MTEEARLDTDFHQVALDEERGRGRTLTLVARLSYSDRASGLIMLAFALAGLLCANLPLTRGFYHGLSEWTIGLPGTNLMLGIGHWAQDGLLTIFFLVVGLELKQELTTGSLANPRAAAVPMIAALGGVLLPPAVFLVVAGIGSRLDLMHGLAFSLVAHGWAVPTATDIAFSLAILAIFAKSLPGSIRAFLMTLATVDDLLGIIIIALFYSSLNAWYWFLAVIILAACWAFLVRRRRVPWVLVALVGICAWAAMYEAGIHPTLAGVLVGLLTPSRPLFEEESPRAERYHDKLQPFSALLALPIFAFFATGISFTGSEAGIAAAAGSAAGTAAGSVSAFTLSPIVWGIVAALVIGKPVGVVAATWISTHLFRLKLAPGLKVRALIPMATACGIGFTVAFLMASLAYHHELLQNEARFGVLIGSLLSAALAAILLRRQEKRFKRTGALA</sequence>
<dbReference type="Pfam" id="PF06965">
    <property type="entry name" value="Na_H_antiport_1"/>
    <property type="match status" value="1"/>
</dbReference>
<name>E6JZL0_PARDN</name>
<feature type="transmembrane region" description="Helical" evidence="11">
    <location>
        <begin position="155"/>
        <end position="178"/>
    </location>
</feature>
<feature type="transmembrane region" description="Helical" evidence="11">
    <location>
        <begin position="415"/>
        <end position="432"/>
    </location>
</feature>
<evidence type="ECO:0000256" key="10">
    <source>
        <dbReference type="ARBA" id="ARBA00023201"/>
    </source>
</evidence>
<comment type="subcellular location">
    <subcellularLocation>
        <location evidence="1">Cell inner membrane</location>
        <topology evidence="1">Multi-pass membrane protein</topology>
    </subcellularLocation>
    <subcellularLocation>
        <location evidence="11">Cell membrane</location>
        <topology evidence="11">Multi-pass membrane protein</topology>
    </subcellularLocation>
</comment>
<evidence type="ECO:0000256" key="5">
    <source>
        <dbReference type="ARBA" id="ARBA00022692"/>
    </source>
</evidence>
<dbReference type="RefSeq" id="WP_006290520.1">
    <property type="nucleotide sequence ID" value="NZ_AP012333.1"/>
</dbReference>
<feature type="transmembrane region" description="Helical" evidence="11">
    <location>
        <begin position="239"/>
        <end position="271"/>
    </location>
</feature>
<evidence type="ECO:0000313" key="13">
    <source>
        <dbReference type="Proteomes" id="UP000004946"/>
    </source>
</evidence>
<dbReference type="eggNOG" id="COG3004">
    <property type="taxonomic scope" value="Bacteria"/>
</dbReference>
<organism evidence="12 13">
    <name type="scientific">Parascardovia denticolens DSM 10105 = JCM 12538</name>
    <dbReference type="NCBI Taxonomy" id="864564"/>
    <lineage>
        <taxon>Bacteria</taxon>
        <taxon>Bacillati</taxon>
        <taxon>Actinomycetota</taxon>
        <taxon>Actinomycetes</taxon>
        <taxon>Bifidobacteriales</taxon>
        <taxon>Bifidobacteriaceae</taxon>
        <taxon>Parascardovia</taxon>
    </lineage>
</organism>
<evidence type="ECO:0000256" key="11">
    <source>
        <dbReference type="HAMAP-Rule" id="MF_01844"/>
    </source>
</evidence>
<feature type="transmembrane region" description="Helical" evidence="11">
    <location>
        <begin position="317"/>
        <end position="336"/>
    </location>
</feature>
<evidence type="ECO:0000256" key="8">
    <source>
        <dbReference type="ARBA" id="ARBA00023065"/>
    </source>
</evidence>
<dbReference type="GO" id="GO:0015385">
    <property type="term" value="F:sodium:proton antiporter activity"/>
    <property type="evidence" value="ECO:0007669"/>
    <property type="project" value="TreeGrafter"/>
</dbReference>
<feature type="transmembrane region" description="Helical" evidence="11">
    <location>
        <begin position="121"/>
        <end position="143"/>
    </location>
</feature>
<evidence type="ECO:0000256" key="2">
    <source>
        <dbReference type="ARBA" id="ARBA00022448"/>
    </source>
</evidence>
<dbReference type="EMBL" id="AEON01000001">
    <property type="protein sequence ID" value="EFT84056.1"/>
    <property type="molecule type" value="Genomic_DNA"/>
</dbReference>
<keyword evidence="5 11" id="KW-0812">Transmembrane</keyword>
<feature type="transmembrane region" description="Helical" evidence="11">
    <location>
        <begin position="78"/>
        <end position="100"/>
    </location>
</feature>
<evidence type="ECO:0000256" key="6">
    <source>
        <dbReference type="ARBA" id="ARBA00022989"/>
    </source>
</evidence>
<feature type="transmembrane region" description="Helical" evidence="11">
    <location>
        <begin position="190"/>
        <end position="209"/>
    </location>
</feature>
<evidence type="ECO:0000256" key="9">
    <source>
        <dbReference type="ARBA" id="ARBA00023136"/>
    </source>
</evidence>
<evidence type="ECO:0000256" key="1">
    <source>
        <dbReference type="ARBA" id="ARBA00004429"/>
    </source>
</evidence>
<keyword evidence="7 11" id="KW-0915">Sodium</keyword>
<keyword evidence="9 11" id="KW-0472">Membrane</keyword>
<comment type="function">
    <text evidence="11">Na(+)/H(+) antiporter that extrudes sodium in exchange for external protons.</text>
</comment>
<dbReference type="PANTHER" id="PTHR30341:SF0">
    <property type="entry name" value="NA(+)_H(+) ANTIPORTER NHAA"/>
    <property type="match status" value="1"/>
</dbReference>
<dbReference type="GO" id="GO:0005886">
    <property type="term" value="C:plasma membrane"/>
    <property type="evidence" value="ECO:0007669"/>
    <property type="project" value="UniProtKB-SubCell"/>
</dbReference>
<proteinExistence type="inferred from homology"/>
<feature type="transmembrane region" description="Helical" evidence="11">
    <location>
        <begin position="381"/>
        <end position="403"/>
    </location>
</feature>
<keyword evidence="4 11" id="KW-1003">Cell membrane</keyword>
<comment type="catalytic activity">
    <reaction evidence="11">
        <text>Na(+)(in) + 2 H(+)(out) = Na(+)(out) + 2 H(+)(in)</text>
        <dbReference type="Rhea" id="RHEA:29251"/>
        <dbReference type="ChEBI" id="CHEBI:15378"/>
        <dbReference type="ChEBI" id="CHEBI:29101"/>
    </reaction>
</comment>
<dbReference type="InterPro" id="IPR004670">
    <property type="entry name" value="NhaA"/>
</dbReference>
<dbReference type="Proteomes" id="UP000004946">
    <property type="component" value="Chromosome"/>
</dbReference>
<dbReference type="KEGG" id="pdo:PSDT_0587"/>
<reference evidence="12 13" key="1">
    <citation type="submission" date="2010-12" db="EMBL/GenBank/DDBJ databases">
        <authorList>
            <person name="Muzny D."/>
            <person name="Qin X."/>
            <person name="Buhay C."/>
            <person name="Dugan-Rocha S."/>
            <person name="Ding Y."/>
            <person name="Chen G."/>
            <person name="Hawes A."/>
            <person name="Holder M."/>
            <person name="Jhangiani S."/>
            <person name="Johnson A."/>
            <person name="Khan Z."/>
            <person name="Li Z."/>
            <person name="Liu W."/>
            <person name="Liu X."/>
            <person name="Perez L."/>
            <person name="Shen H."/>
            <person name="Wang Q."/>
            <person name="Watt J."/>
            <person name="Xi L."/>
            <person name="Xin Y."/>
            <person name="Zhou J."/>
            <person name="Deng J."/>
            <person name="Jiang H."/>
            <person name="Liu Y."/>
            <person name="Qu J."/>
            <person name="Song X.-Z."/>
            <person name="Zhang L."/>
            <person name="Villasana D."/>
            <person name="Johnson A."/>
            <person name="Liu J."/>
            <person name="Liyanage D."/>
            <person name="Lorensuhewa L."/>
            <person name="Robinson T."/>
            <person name="Song A."/>
            <person name="Song B.-B."/>
            <person name="Dinh H."/>
            <person name="Thornton R."/>
            <person name="Coyle M."/>
            <person name="Francisco L."/>
            <person name="Jackson L."/>
            <person name="Javaid M."/>
            <person name="Korchina V."/>
            <person name="Kovar C."/>
            <person name="Mata R."/>
            <person name="Mathew T."/>
            <person name="Ngo R."/>
            <person name="Nguyen L."/>
            <person name="Nguyen N."/>
            <person name="Okwuonu G."/>
            <person name="Ongeri F."/>
            <person name="Pham C."/>
            <person name="Simmons D."/>
            <person name="Wilczek-Boney K."/>
            <person name="Hale W."/>
            <person name="Jakkamsetti A."/>
            <person name="Pham P."/>
            <person name="Ruth R."/>
            <person name="San Lucas F."/>
            <person name="Warren J."/>
            <person name="Zhang J."/>
            <person name="Zhao Z."/>
            <person name="Zhou C."/>
            <person name="Zhu D."/>
            <person name="Lee S."/>
            <person name="Bess C."/>
            <person name="Blankenburg K."/>
            <person name="Forbes L."/>
            <person name="Fu Q."/>
            <person name="Gubbala S."/>
            <person name="Hirani K."/>
            <person name="Jayaseelan J.C."/>
            <person name="Lara F."/>
            <person name="Munidasa M."/>
            <person name="Palculict T."/>
            <person name="Patil S."/>
            <person name="Pu L.-L."/>
            <person name="Saada N."/>
            <person name="Tang L."/>
            <person name="Weissenberger G."/>
            <person name="Zhu Y."/>
            <person name="Hemphill L."/>
            <person name="Shang Y."/>
            <person name="Youmans B."/>
            <person name="Ayvaz T."/>
            <person name="Ross M."/>
            <person name="Santibanez J."/>
            <person name="Aqrawi P."/>
            <person name="Gross S."/>
            <person name="Joshi V."/>
            <person name="Fowler G."/>
            <person name="Nazareth L."/>
            <person name="Reid J."/>
            <person name="Worley K."/>
            <person name="Petrosino J."/>
            <person name="Highlander S."/>
            <person name="Gibbs R."/>
        </authorList>
    </citation>
    <scope>NUCLEOTIDE SEQUENCE [LARGE SCALE GENOMIC DNA]</scope>
    <source>
        <strain evidence="12 13">DSM 10105</strain>
    </source>
</reference>
<dbReference type="PANTHER" id="PTHR30341">
    <property type="entry name" value="SODIUM ION/PROTON ANTIPORTER NHAA-RELATED"/>
    <property type="match status" value="1"/>
</dbReference>
<evidence type="ECO:0000313" key="12">
    <source>
        <dbReference type="EMBL" id="EFT84056.1"/>
    </source>
</evidence>
<evidence type="ECO:0000256" key="4">
    <source>
        <dbReference type="ARBA" id="ARBA00022475"/>
    </source>
</evidence>
<keyword evidence="10 11" id="KW-0739">Sodium transport</keyword>
<dbReference type="GO" id="GO:0006885">
    <property type="term" value="P:regulation of pH"/>
    <property type="evidence" value="ECO:0007669"/>
    <property type="project" value="InterPro"/>
</dbReference>
<dbReference type="Gene3D" id="1.20.1530.10">
    <property type="entry name" value="Na+/H+ antiporter like domain"/>
    <property type="match status" value="1"/>
</dbReference>
<dbReference type="InterPro" id="IPR023171">
    <property type="entry name" value="Na/H_antiporter_dom_sf"/>
</dbReference>
<dbReference type="AlphaFoldDB" id="E6JZL0"/>
<gene>
    <name evidence="11" type="primary">nhaA</name>
    <name evidence="12" type="ORF">HMPREF0620_1061</name>
</gene>
<keyword evidence="6 11" id="KW-1133">Transmembrane helix</keyword>
<comment type="caution">
    <text evidence="12">The sequence shown here is derived from an EMBL/GenBank/DDBJ whole genome shotgun (WGS) entry which is preliminary data.</text>
</comment>
<evidence type="ECO:0000256" key="7">
    <source>
        <dbReference type="ARBA" id="ARBA00023053"/>
    </source>
</evidence>
<keyword evidence="3 11" id="KW-0050">Antiport</keyword>
<feature type="transmembrane region" description="Helical" evidence="11">
    <location>
        <begin position="342"/>
        <end position="369"/>
    </location>
</feature>
<keyword evidence="13" id="KW-1185">Reference proteome</keyword>
<dbReference type="HAMAP" id="MF_01844">
    <property type="entry name" value="NhaA"/>
    <property type="match status" value="1"/>
</dbReference>
<dbReference type="HOGENOM" id="CLU_015803_0_0_11"/>
<dbReference type="PATRIC" id="fig|864564.6.peg.648"/>
<accession>E6JZL0</accession>
<feature type="transmembrane region" description="Helical" evidence="11">
    <location>
        <begin position="41"/>
        <end position="58"/>
    </location>
</feature>
<feature type="transmembrane region" description="Helical" evidence="11">
    <location>
        <begin position="291"/>
        <end position="310"/>
    </location>
</feature>
<protein>
    <recommendedName>
        <fullName evidence="11">Na(+)/H(+) antiporter NhaA</fullName>
    </recommendedName>
    <alternativeName>
        <fullName evidence="11">Sodium/proton antiporter NhaA</fullName>
    </alternativeName>
</protein>
<evidence type="ECO:0000256" key="3">
    <source>
        <dbReference type="ARBA" id="ARBA00022449"/>
    </source>
</evidence>
<keyword evidence="8 11" id="KW-0406">Ion transport</keyword>
<comment type="similarity">
    <text evidence="11">Belongs to the NhaA Na(+)/H(+) (TC 2.A.33) antiporter family.</text>
</comment>
<feature type="transmembrane region" description="Helical" evidence="11">
    <location>
        <begin position="215"/>
        <end position="232"/>
    </location>
</feature>
<keyword evidence="2 11" id="KW-0813">Transport</keyword>